<keyword evidence="2" id="KW-0812">Transmembrane</keyword>
<feature type="compositionally biased region" description="Basic residues" evidence="1">
    <location>
        <begin position="86"/>
        <end position="98"/>
    </location>
</feature>
<keyword evidence="2" id="KW-1133">Transmembrane helix</keyword>
<keyword evidence="2" id="KW-0472">Membrane</keyword>
<organism evidence="3">
    <name type="scientific">Culex pipiens</name>
    <name type="common">House mosquito</name>
    <dbReference type="NCBI Taxonomy" id="7175"/>
    <lineage>
        <taxon>Eukaryota</taxon>
        <taxon>Metazoa</taxon>
        <taxon>Ecdysozoa</taxon>
        <taxon>Arthropoda</taxon>
        <taxon>Hexapoda</taxon>
        <taxon>Insecta</taxon>
        <taxon>Pterygota</taxon>
        <taxon>Neoptera</taxon>
        <taxon>Endopterygota</taxon>
        <taxon>Diptera</taxon>
        <taxon>Nematocera</taxon>
        <taxon>Culicoidea</taxon>
        <taxon>Culicidae</taxon>
        <taxon>Culicinae</taxon>
        <taxon>Culicini</taxon>
        <taxon>Culex</taxon>
        <taxon>Culex</taxon>
    </lineage>
</organism>
<sequence>MRWWRGRRTVRVVIVITVILVQVTFGLNLGTGIWFSGGWGSRRDGRHGGRDHRFGGRHDRTVDVQRRWRRRRGRTGRNHDRLGAAGHRRTGGRRRRRHLDGGRARVVGGGRRRRCDMMGDGGCSGGYWALTGFDTNKGPSIDVFWTRLHRTRTVGRVVSIHVRVTRIALPTGPGPRTSVPRVRIRLRTGIVLEVLRRRTLGWPGRH</sequence>
<protein>
    <submittedName>
        <fullName evidence="3">(northern house mosquito) hypothetical protein</fullName>
    </submittedName>
</protein>
<reference evidence="3" key="1">
    <citation type="submission" date="2021-05" db="EMBL/GenBank/DDBJ databases">
        <authorList>
            <person name="Alioto T."/>
            <person name="Alioto T."/>
            <person name="Gomez Garrido J."/>
        </authorList>
    </citation>
    <scope>NUCLEOTIDE SEQUENCE</scope>
</reference>
<feature type="transmembrane region" description="Helical" evidence="2">
    <location>
        <begin position="12"/>
        <end position="35"/>
    </location>
</feature>
<evidence type="ECO:0000313" key="3">
    <source>
        <dbReference type="EMBL" id="CAG6501584.1"/>
    </source>
</evidence>
<evidence type="ECO:0000256" key="2">
    <source>
        <dbReference type="SAM" id="Phobius"/>
    </source>
</evidence>
<proteinExistence type="predicted"/>
<evidence type="ECO:0000256" key="1">
    <source>
        <dbReference type="SAM" id="MobiDB-lite"/>
    </source>
</evidence>
<feature type="region of interest" description="Disordered" evidence="1">
    <location>
        <begin position="70"/>
        <end position="98"/>
    </location>
</feature>
<dbReference type="EMBL" id="HBUE01142626">
    <property type="protein sequence ID" value="CAG6501584.1"/>
    <property type="molecule type" value="Transcribed_RNA"/>
</dbReference>
<name>A0A8D8GCG2_CULPI</name>
<dbReference type="AlphaFoldDB" id="A0A8D8GCG2"/>
<accession>A0A8D8GCG2</accession>